<dbReference type="AlphaFoldDB" id="A0A0D1JIY5"/>
<keyword evidence="5" id="KW-1185">Reference proteome</keyword>
<dbReference type="OrthoDB" id="9795242at2"/>
<evidence type="ECO:0000313" key="5">
    <source>
        <dbReference type="Proteomes" id="UP000032287"/>
    </source>
</evidence>
<dbReference type="PANTHER" id="PTHR47506:SF1">
    <property type="entry name" value="HTH-TYPE TRANSCRIPTIONAL REGULATOR YJDC"/>
    <property type="match status" value="1"/>
</dbReference>
<dbReference type="Proteomes" id="UP000032287">
    <property type="component" value="Unassembled WGS sequence"/>
</dbReference>
<dbReference type="STRING" id="137591.AO080_11480"/>
<dbReference type="EMBL" id="JWHU01000015">
    <property type="protein sequence ID" value="KIU20855.1"/>
    <property type="molecule type" value="Genomic_DNA"/>
</dbReference>
<comment type="caution">
    <text evidence="4">The sequence shown here is derived from an EMBL/GenBank/DDBJ whole genome shotgun (WGS) entry which is preliminary data.</text>
</comment>
<dbReference type="eggNOG" id="COG1309">
    <property type="taxonomic scope" value="Bacteria"/>
</dbReference>
<evidence type="ECO:0000256" key="1">
    <source>
        <dbReference type="ARBA" id="ARBA00023015"/>
    </source>
</evidence>
<proteinExistence type="predicted"/>
<dbReference type="PANTHER" id="PTHR47506">
    <property type="entry name" value="TRANSCRIPTIONAL REGULATORY PROTEIN"/>
    <property type="match status" value="1"/>
</dbReference>
<organism evidence="4 5">
    <name type="scientific">Weissella cibaria</name>
    <dbReference type="NCBI Taxonomy" id="137591"/>
    <lineage>
        <taxon>Bacteria</taxon>
        <taxon>Bacillati</taxon>
        <taxon>Bacillota</taxon>
        <taxon>Bacilli</taxon>
        <taxon>Lactobacillales</taxon>
        <taxon>Lactobacillaceae</taxon>
        <taxon>Weissella</taxon>
    </lineage>
</organism>
<dbReference type="Pfam" id="PF00440">
    <property type="entry name" value="TetR_N"/>
    <property type="match status" value="1"/>
</dbReference>
<dbReference type="KEGG" id="wcb:AO080_11480"/>
<dbReference type="InterPro" id="IPR009057">
    <property type="entry name" value="Homeodomain-like_sf"/>
</dbReference>
<dbReference type="InterPro" id="IPR001647">
    <property type="entry name" value="HTH_TetR"/>
</dbReference>
<dbReference type="SUPFAM" id="SSF46689">
    <property type="entry name" value="Homeodomain-like"/>
    <property type="match status" value="1"/>
</dbReference>
<accession>A0A0D1JIY5</accession>
<dbReference type="GO" id="GO:0003677">
    <property type="term" value="F:DNA binding"/>
    <property type="evidence" value="ECO:0007669"/>
    <property type="project" value="UniProtKB-KW"/>
</dbReference>
<dbReference type="PATRIC" id="fig|137591.25.peg.981"/>
<name>A0A0D1JIY5_9LACO</name>
<evidence type="ECO:0000256" key="2">
    <source>
        <dbReference type="ARBA" id="ARBA00023125"/>
    </source>
</evidence>
<protein>
    <submittedName>
        <fullName evidence="4">Bacterial regulatory protein, tetR family</fullName>
    </submittedName>
</protein>
<keyword evidence="2" id="KW-0238">DNA-binding</keyword>
<sequence>MARQRNFDKAAIAKQLMPVFITRGYEGASVSELVTASGLLRGSLYAAYGSKLGIFVAGLQQLPTLDALTEQELDFLIVALLEVAPNNPVVKNFLQDYLVDTDTEQLAVKIGLQILAKAK</sequence>
<evidence type="ECO:0000313" key="4">
    <source>
        <dbReference type="EMBL" id="KIU20855.1"/>
    </source>
</evidence>
<keyword evidence="1" id="KW-0805">Transcription regulation</keyword>
<dbReference type="RefSeq" id="WP_052497191.1">
    <property type="nucleotide sequence ID" value="NZ_CP012873.1"/>
</dbReference>
<gene>
    <name evidence="4" type="ORF">QX99_01010</name>
</gene>
<evidence type="ECO:0000256" key="3">
    <source>
        <dbReference type="ARBA" id="ARBA00023163"/>
    </source>
</evidence>
<dbReference type="Gene3D" id="1.10.10.60">
    <property type="entry name" value="Homeodomain-like"/>
    <property type="match status" value="1"/>
</dbReference>
<keyword evidence="3" id="KW-0804">Transcription</keyword>
<reference evidence="4 5" key="1">
    <citation type="journal article" date="2015" name="Microbiology (Mosc.)">
        <title>Genomics of the Weissella cibaria species with an examination of its metabolic traits.</title>
        <authorList>
            <person name="Lynch K.M."/>
            <person name="Lucid A."/>
            <person name="Arendt E.K."/>
            <person name="Sleator R.D."/>
            <person name="Lucey B."/>
            <person name="Coffey A."/>
        </authorList>
    </citation>
    <scope>NUCLEOTIDE SEQUENCE [LARGE SCALE GENOMIC DNA]</scope>
    <source>
        <strain evidence="4 5">MG1</strain>
    </source>
</reference>